<keyword evidence="4" id="KW-1185">Reference proteome</keyword>
<dbReference type="AlphaFoldDB" id="A0A1L7CR21"/>
<feature type="domain" description="EccD-like transmembrane" evidence="2">
    <location>
        <begin position="115"/>
        <end position="444"/>
    </location>
</feature>
<accession>A0A1L7CR21</accession>
<dbReference type="NCBIfam" id="TIGR03920">
    <property type="entry name" value="T7SS_EccD"/>
    <property type="match status" value="1"/>
</dbReference>
<feature type="transmembrane region" description="Helical" evidence="1">
    <location>
        <begin position="243"/>
        <end position="262"/>
    </location>
</feature>
<dbReference type="KEGG" id="cfk:CFRA_02270"/>
<feature type="transmembrane region" description="Helical" evidence="1">
    <location>
        <begin position="355"/>
        <end position="374"/>
    </location>
</feature>
<feature type="transmembrane region" description="Helical" evidence="1">
    <location>
        <begin position="135"/>
        <end position="152"/>
    </location>
</feature>
<dbReference type="STRING" id="1437875.CFRA_02270"/>
<dbReference type="Proteomes" id="UP000185434">
    <property type="component" value="Chromosome"/>
</dbReference>
<feature type="transmembrane region" description="Helical" evidence="1">
    <location>
        <begin position="215"/>
        <end position="237"/>
    </location>
</feature>
<dbReference type="RefSeq" id="WP_075663267.1">
    <property type="nucleotide sequence ID" value="NZ_CP009247.1"/>
</dbReference>
<name>A0A1L7CR21_9CORY</name>
<feature type="transmembrane region" description="Helical" evidence="1">
    <location>
        <begin position="380"/>
        <end position="402"/>
    </location>
</feature>
<gene>
    <name evidence="3" type="ORF">CFRA_02270</name>
</gene>
<sequence>METEHVLRLCVRVHTGGFHRETDLSVPVSSSVADIAEEVAWLVGAPHPQTPWQATTAAGAPVPPEEPLGAVGPPDGGVLVLAPGHPSPRPVPRDAAEALADAALAGRAHPGGLAQATAATGVVMLAVLVAHAAPAWLVAAVAATACLLLLAWRRELTAAAMALPPLCGLAASGWVLGGTVPEDSSGWAAALGAGLAAAGVGLAAVAALRPHRPGAGCLAAGVVVLLVCACATGAGVLSGATGAATVAVAVALICGWAAPAIAQTAAGLSVPRLPTAGEEVTLAGVEVPDAAARAGRARRVHAGVVCGAAAVAVAALPWLAWTTRGSSPAWFALAFTLCVAAACGLHALRHADPVALWANLAVALAGLVAAAPAATGVPGAAPVALGITGAVAAAALTAPLWAGRLSDPEPTTLVWWERAESTALAAAVPLAAHLAGVFTWLRALG</sequence>
<proteinExistence type="predicted"/>
<dbReference type="InterPro" id="IPR044049">
    <property type="entry name" value="EccD_transm"/>
</dbReference>
<dbReference type="InterPro" id="IPR006707">
    <property type="entry name" value="T7SS_EccD"/>
</dbReference>
<evidence type="ECO:0000313" key="4">
    <source>
        <dbReference type="Proteomes" id="UP000185434"/>
    </source>
</evidence>
<feature type="transmembrane region" description="Helical" evidence="1">
    <location>
        <begin position="327"/>
        <end position="348"/>
    </location>
</feature>
<reference evidence="3 4" key="1">
    <citation type="submission" date="2014-08" db="EMBL/GenBank/DDBJ databases">
        <title>Complete genome sequence of Corynebacterium frankenforstense ST18(T) (=DSM 45800(T)), isolated from raw cow milk.</title>
        <authorList>
            <person name="Ruckert C."/>
            <person name="Albersmeier A."/>
            <person name="Winkler A."/>
            <person name="Lipski A."/>
            <person name="Kalinowski J."/>
        </authorList>
    </citation>
    <scope>NUCLEOTIDE SEQUENCE [LARGE SCALE GENOMIC DNA]</scope>
    <source>
        <strain evidence="3 4">ST18</strain>
    </source>
</reference>
<feature type="transmembrane region" description="Helical" evidence="1">
    <location>
        <begin position="423"/>
        <end position="441"/>
    </location>
</feature>
<dbReference type="EMBL" id="CP009247">
    <property type="protein sequence ID" value="APT88293.1"/>
    <property type="molecule type" value="Genomic_DNA"/>
</dbReference>
<dbReference type="Pfam" id="PF19053">
    <property type="entry name" value="EccD"/>
    <property type="match status" value="1"/>
</dbReference>
<feature type="transmembrane region" description="Helical" evidence="1">
    <location>
        <begin position="186"/>
        <end position="208"/>
    </location>
</feature>
<keyword evidence="1" id="KW-0812">Transmembrane</keyword>
<evidence type="ECO:0000313" key="3">
    <source>
        <dbReference type="EMBL" id="APT88293.1"/>
    </source>
</evidence>
<keyword evidence="1" id="KW-0472">Membrane</keyword>
<evidence type="ECO:0000259" key="2">
    <source>
        <dbReference type="Pfam" id="PF19053"/>
    </source>
</evidence>
<feature type="transmembrane region" description="Helical" evidence="1">
    <location>
        <begin position="159"/>
        <end position="180"/>
    </location>
</feature>
<organism evidence="3 4">
    <name type="scientific">Corynebacterium frankenforstense DSM 45800</name>
    <dbReference type="NCBI Taxonomy" id="1437875"/>
    <lineage>
        <taxon>Bacteria</taxon>
        <taxon>Bacillati</taxon>
        <taxon>Actinomycetota</taxon>
        <taxon>Actinomycetes</taxon>
        <taxon>Mycobacteriales</taxon>
        <taxon>Corynebacteriaceae</taxon>
        <taxon>Corynebacterium</taxon>
    </lineage>
</organism>
<evidence type="ECO:0000256" key="1">
    <source>
        <dbReference type="SAM" id="Phobius"/>
    </source>
</evidence>
<feature type="transmembrane region" description="Helical" evidence="1">
    <location>
        <begin position="300"/>
        <end position="321"/>
    </location>
</feature>
<protein>
    <recommendedName>
        <fullName evidence="2">EccD-like transmembrane domain-containing protein</fullName>
    </recommendedName>
</protein>
<keyword evidence="1" id="KW-1133">Transmembrane helix</keyword>